<proteinExistence type="predicted"/>
<evidence type="ECO:0000256" key="1">
    <source>
        <dbReference type="SAM" id="SignalP"/>
    </source>
</evidence>
<feature type="chain" id="PRO_5011796215" evidence="1">
    <location>
        <begin position="26"/>
        <end position="124"/>
    </location>
</feature>
<accession>A0A1I3KZL2</accession>
<dbReference type="Proteomes" id="UP000199630">
    <property type="component" value="Unassembled WGS sequence"/>
</dbReference>
<name>A0A1I3KZL2_9RHOB</name>
<protein>
    <submittedName>
        <fullName evidence="2">Uncharacterized protein</fullName>
    </submittedName>
</protein>
<sequence>MGLRQMFYSALIASLPLTAPLAAQAQVYCEVIVYGGGAPWRFAFEEGDGLTCAKLIRNEGEQSPTCLTETTAEAPETHRYQNEDSKSFWDLRADGLMTGYVEVPTTETTGIKMVPFGGTCQEVV</sequence>
<evidence type="ECO:0000313" key="3">
    <source>
        <dbReference type="Proteomes" id="UP000199630"/>
    </source>
</evidence>
<keyword evidence="1" id="KW-0732">Signal</keyword>
<dbReference type="STRING" id="588602.SAMN04487991_0847"/>
<dbReference type="EMBL" id="FORH01000001">
    <property type="protein sequence ID" value="SFI77913.1"/>
    <property type="molecule type" value="Genomic_DNA"/>
</dbReference>
<dbReference type="AlphaFoldDB" id="A0A1I3KZL2"/>
<gene>
    <name evidence="2" type="ORF">SAMN04487991_0847</name>
</gene>
<reference evidence="3" key="1">
    <citation type="submission" date="2016-10" db="EMBL/GenBank/DDBJ databases">
        <authorList>
            <person name="Varghese N."/>
            <person name="Submissions S."/>
        </authorList>
    </citation>
    <scope>NUCLEOTIDE SEQUENCE [LARGE SCALE GENOMIC DNA]</scope>
    <source>
        <strain evidence="3">DSM 26471</strain>
    </source>
</reference>
<feature type="signal peptide" evidence="1">
    <location>
        <begin position="1"/>
        <end position="25"/>
    </location>
</feature>
<evidence type="ECO:0000313" key="2">
    <source>
        <dbReference type="EMBL" id="SFI77913.1"/>
    </source>
</evidence>
<organism evidence="2 3">
    <name type="scientific">Celeribacter neptunius</name>
    <dbReference type="NCBI Taxonomy" id="588602"/>
    <lineage>
        <taxon>Bacteria</taxon>
        <taxon>Pseudomonadati</taxon>
        <taxon>Pseudomonadota</taxon>
        <taxon>Alphaproteobacteria</taxon>
        <taxon>Rhodobacterales</taxon>
        <taxon>Roseobacteraceae</taxon>
        <taxon>Celeribacter</taxon>
    </lineage>
</organism>
<keyword evidence="3" id="KW-1185">Reference proteome</keyword>